<evidence type="ECO:0000313" key="1">
    <source>
        <dbReference type="EMBL" id="WFC96813.1"/>
    </source>
</evidence>
<dbReference type="SFLD" id="SFLDG01132">
    <property type="entry name" value="C1.5.3:_5'-Nucleotidase_Like"/>
    <property type="match status" value="1"/>
</dbReference>
<dbReference type="InterPro" id="IPR010237">
    <property type="entry name" value="Pyr-5-nucltdase"/>
</dbReference>
<dbReference type="SFLD" id="SFLDG01129">
    <property type="entry name" value="C1.5:_HAD__Beta-PGM__Phosphata"/>
    <property type="match status" value="1"/>
</dbReference>
<dbReference type="Pfam" id="PF00702">
    <property type="entry name" value="Hydrolase"/>
    <property type="match status" value="1"/>
</dbReference>
<dbReference type="GO" id="GO:0009166">
    <property type="term" value="P:nucleotide catabolic process"/>
    <property type="evidence" value="ECO:0007669"/>
    <property type="project" value="TreeGrafter"/>
</dbReference>
<dbReference type="EMBL" id="CP119955">
    <property type="protein sequence ID" value="WFC96813.1"/>
    <property type="molecule type" value="Genomic_DNA"/>
</dbReference>
<proteinExistence type="predicted"/>
<name>A0AAF0IUC8_9BASI</name>
<dbReference type="Gene3D" id="1.10.150.450">
    <property type="match status" value="1"/>
</dbReference>
<protein>
    <recommendedName>
        <fullName evidence="3">Pyrimidine 5-nucleotidase</fullName>
    </recommendedName>
</protein>
<dbReference type="InterPro" id="IPR036412">
    <property type="entry name" value="HAD-like_sf"/>
</dbReference>
<sequence length="269" mass="30229">MPGTVNGTEAWRAHVGFEPLATYADAHDAQAVLWLDIDNTLYSQVDTRIPELMADRIRDYFRGLGLDDHDAEQLHTHYYKEYGLAIRGLVKHHTIDPMDYDEKCDGSLPLERVLHPDPALRALLERIDRRRVRVYALTNAYKTHARRVLSLLQLDTVVQGIVYCDYNIDELYATRSPSSCKPEPAFYTAAQAAVHAAPDAHVYFVDDSMQNIVAARALGWQSCGTCHADPAVYFDELHPTDAPRTLDNGVVSVSSLQQLPRVWPGVFAP</sequence>
<dbReference type="InterPro" id="IPR023214">
    <property type="entry name" value="HAD_sf"/>
</dbReference>
<accession>A0AAF0IUC8</accession>
<dbReference type="GO" id="GO:0008252">
    <property type="term" value="F:nucleotidase activity"/>
    <property type="evidence" value="ECO:0007669"/>
    <property type="project" value="TreeGrafter"/>
</dbReference>
<dbReference type="InterPro" id="IPR006439">
    <property type="entry name" value="HAD-SF_hydro_IA"/>
</dbReference>
<evidence type="ECO:0008006" key="3">
    <source>
        <dbReference type="Google" id="ProtNLM"/>
    </source>
</evidence>
<dbReference type="SFLD" id="SFLDS00003">
    <property type="entry name" value="Haloacid_Dehalogenase"/>
    <property type="match status" value="1"/>
</dbReference>
<dbReference type="InterPro" id="IPR052791">
    <property type="entry name" value="SSM1_domain"/>
</dbReference>
<dbReference type="NCBIfam" id="TIGR01993">
    <property type="entry name" value="Pyr-5-nucltdase"/>
    <property type="match status" value="1"/>
</dbReference>
<reference evidence="1" key="1">
    <citation type="submission" date="2023-03" db="EMBL/GenBank/DDBJ databases">
        <title>Mating type loci evolution in Malassezia.</title>
        <authorList>
            <person name="Coelho M.A."/>
        </authorList>
    </citation>
    <scope>NUCLEOTIDE SEQUENCE</scope>
    <source>
        <strain evidence="1">CBS 14135</strain>
    </source>
</reference>
<evidence type="ECO:0000313" key="2">
    <source>
        <dbReference type="Proteomes" id="UP001216638"/>
    </source>
</evidence>
<dbReference type="PANTHER" id="PTHR47438">
    <property type="entry name" value="PHOSPHATE METABOLISM PROTEIN 8-RELATED"/>
    <property type="match status" value="1"/>
</dbReference>
<dbReference type="Proteomes" id="UP001216638">
    <property type="component" value="Chromosome 5"/>
</dbReference>
<organism evidence="1 2">
    <name type="scientific">Malassezia brasiliensis</name>
    <dbReference type="NCBI Taxonomy" id="1821822"/>
    <lineage>
        <taxon>Eukaryota</taxon>
        <taxon>Fungi</taxon>
        <taxon>Dikarya</taxon>
        <taxon>Basidiomycota</taxon>
        <taxon>Ustilaginomycotina</taxon>
        <taxon>Malasseziomycetes</taxon>
        <taxon>Malasseziales</taxon>
        <taxon>Malasseziaceae</taxon>
        <taxon>Malassezia</taxon>
    </lineage>
</organism>
<dbReference type="GO" id="GO:0006206">
    <property type="term" value="P:pyrimidine nucleobase metabolic process"/>
    <property type="evidence" value="ECO:0007669"/>
    <property type="project" value="TreeGrafter"/>
</dbReference>
<dbReference type="AlphaFoldDB" id="A0AAF0IUC8"/>
<dbReference type="PANTHER" id="PTHR47438:SF1">
    <property type="entry name" value="PHOSPHATE METABOLISM PROTEIN 8-RELATED"/>
    <property type="match status" value="1"/>
</dbReference>
<gene>
    <name evidence="1" type="ORF">MBRA1_003476</name>
</gene>
<dbReference type="SUPFAM" id="SSF56784">
    <property type="entry name" value="HAD-like"/>
    <property type="match status" value="1"/>
</dbReference>
<keyword evidence="2" id="KW-1185">Reference proteome</keyword>
<dbReference type="NCBIfam" id="TIGR01509">
    <property type="entry name" value="HAD-SF-IA-v3"/>
    <property type="match status" value="1"/>
</dbReference>
<dbReference type="Gene3D" id="3.40.50.1000">
    <property type="entry name" value="HAD superfamily/HAD-like"/>
    <property type="match status" value="1"/>
</dbReference>